<feature type="transmembrane region" description="Helical" evidence="8">
    <location>
        <begin position="110"/>
        <end position="133"/>
    </location>
</feature>
<comment type="subcellular location">
    <subcellularLocation>
        <location evidence="1">Cell membrane</location>
        <topology evidence="1">Multi-pass membrane protein</topology>
    </subcellularLocation>
</comment>
<proteinExistence type="inferred from homology"/>
<keyword evidence="7 8" id="KW-0472">Membrane</keyword>
<feature type="transmembrane region" description="Helical" evidence="8">
    <location>
        <begin position="274"/>
        <end position="298"/>
    </location>
</feature>
<evidence type="ECO:0000256" key="1">
    <source>
        <dbReference type="ARBA" id="ARBA00004651"/>
    </source>
</evidence>
<dbReference type="InterPro" id="IPR020846">
    <property type="entry name" value="MFS_dom"/>
</dbReference>
<dbReference type="PROSITE" id="PS50850">
    <property type="entry name" value="MFS"/>
    <property type="match status" value="1"/>
</dbReference>
<evidence type="ECO:0000313" key="10">
    <source>
        <dbReference type="EMBL" id="AKU97576.1"/>
    </source>
</evidence>
<dbReference type="GO" id="GO:0005886">
    <property type="term" value="C:plasma membrane"/>
    <property type="evidence" value="ECO:0007669"/>
    <property type="project" value="UniProtKB-SubCell"/>
</dbReference>
<dbReference type="PRINTS" id="PR01036">
    <property type="entry name" value="TCRTETB"/>
</dbReference>
<dbReference type="Proteomes" id="UP000064967">
    <property type="component" value="Chromosome"/>
</dbReference>
<dbReference type="InterPro" id="IPR036259">
    <property type="entry name" value="MFS_trans_sf"/>
</dbReference>
<dbReference type="CDD" id="cd17503">
    <property type="entry name" value="MFS_LmrB_MDR_like"/>
    <property type="match status" value="1"/>
</dbReference>
<evidence type="ECO:0000256" key="8">
    <source>
        <dbReference type="SAM" id="Phobius"/>
    </source>
</evidence>
<evidence type="ECO:0000256" key="6">
    <source>
        <dbReference type="ARBA" id="ARBA00022989"/>
    </source>
</evidence>
<dbReference type="NCBIfam" id="TIGR00711">
    <property type="entry name" value="efflux_EmrB"/>
    <property type="match status" value="1"/>
</dbReference>
<dbReference type="AlphaFoldDB" id="A0A0K1PW05"/>
<dbReference type="RefSeq" id="WP_240488527.1">
    <property type="nucleotide sequence ID" value="NZ_CP012333.1"/>
</dbReference>
<feature type="transmembrane region" description="Helical" evidence="8">
    <location>
        <begin position="340"/>
        <end position="359"/>
    </location>
</feature>
<sequence length="518" mass="55120">MAEKVEQGGGLVSGNKAGITFVVMVAALMALVDITIVNVALNDIRASFGTPVDQIGWVSTGYMMANIVVIPMTGWFQRRFGFRRYFAASIFIFTVASALCGLSWNLTSLVMFRALQGLGGGAIIPTAQTILFARYPKEQHGMAGGLFGLGAVTGPLLGPTVGGYLIDWSTWHWCFLVNVPLGVLAVVLALRFIEEPGFKPSKAPIDAFGISLLAVGMACLQYVLEEGNRESWFESTHITVLFAIAITALVTFIVHELETPHPVVDLRVFLNRTYAAGTGINLLMGLALFSGNFLFALYCGSVLHYAALDIGRVFLLSGASQIILMPLVGKFGGKVDQRALLLIGIAGVATSLWMNAHLTDQAGEGDLVQSMFVRSVSLAFVFIPISVIALSDISAEKRGNATGLFNLTRELGGSIGTAWMGSLIDRGSKIHGSYLAESVNPYNPIVQETIGSIRGSLGTMTSSSELVPESVLAVKVKIQAMVLSFQDGFKSATAVFLGCLVLLLFLKKAKGGPVAGAH</sequence>
<feature type="transmembrane region" description="Helical" evidence="8">
    <location>
        <begin position="488"/>
        <end position="506"/>
    </location>
</feature>
<evidence type="ECO:0000256" key="3">
    <source>
        <dbReference type="ARBA" id="ARBA00022448"/>
    </source>
</evidence>
<feature type="domain" description="Major facilitator superfamily (MFS) profile" evidence="9">
    <location>
        <begin position="19"/>
        <end position="510"/>
    </location>
</feature>
<dbReference type="GO" id="GO:0022857">
    <property type="term" value="F:transmembrane transporter activity"/>
    <property type="evidence" value="ECO:0007669"/>
    <property type="project" value="InterPro"/>
</dbReference>
<keyword evidence="3" id="KW-0813">Transport</keyword>
<name>A0A0K1PW05_9BACT</name>
<keyword evidence="6 8" id="KW-1133">Transmembrane helix</keyword>
<comment type="similarity">
    <text evidence="2">Belongs to the major facilitator superfamily. EmrB family.</text>
</comment>
<evidence type="ECO:0000313" key="11">
    <source>
        <dbReference type="Proteomes" id="UP000064967"/>
    </source>
</evidence>
<reference evidence="10 11" key="1">
    <citation type="submission" date="2015-08" db="EMBL/GenBank/DDBJ databases">
        <authorList>
            <person name="Babu N.S."/>
            <person name="Beckwith C.J."/>
            <person name="Beseler K.G."/>
            <person name="Brison A."/>
            <person name="Carone J.V."/>
            <person name="Caskin T.P."/>
            <person name="Diamond M."/>
            <person name="Durham M.E."/>
            <person name="Foxe J.M."/>
            <person name="Go M."/>
            <person name="Henderson B.A."/>
            <person name="Jones I.B."/>
            <person name="McGettigan J.A."/>
            <person name="Micheletti S.J."/>
            <person name="Nasrallah M.E."/>
            <person name="Ortiz D."/>
            <person name="Piller C.R."/>
            <person name="Privatt S.R."/>
            <person name="Schneider S.L."/>
            <person name="Sharp S."/>
            <person name="Smith T.C."/>
            <person name="Stanton J.D."/>
            <person name="Ullery H.E."/>
            <person name="Wilson R.J."/>
            <person name="Serrano M.G."/>
            <person name="Buck G."/>
            <person name="Lee V."/>
            <person name="Wang Y."/>
            <person name="Carvalho R."/>
            <person name="Voegtly L."/>
            <person name="Shi R."/>
            <person name="Duckworth R."/>
            <person name="Johnson A."/>
            <person name="Loviza R."/>
            <person name="Walstead R."/>
            <person name="Shah Z."/>
            <person name="Kiflezghi M."/>
            <person name="Wade K."/>
            <person name="Ball S.L."/>
            <person name="Bradley K.W."/>
            <person name="Asai D.J."/>
            <person name="Bowman C.A."/>
            <person name="Russell D.A."/>
            <person name="Pope W.H."/>
            <person name="Jacobs-Sera D."/>
            <person name="Hendrix R.W."/>
            <person name="Hatfull G.F."/>
        </authorList>
    </citation>
    <scope>NUCLEOTIDE SEQUENCE [LARGE SCALE GENOMIC DNA]</scope>
    <source>
        <strain evidence="10 11">DSM 27648</strain>
    </source>
</reference>
<gene>
    <name evidence="10" type="ORF">AKJ09_04240</name>
</gene>
<dbReference type="Gene3D" id="1.20.1250.20">
    <property type="entry name" value="MFS general substrate transporter like domains"/>
    <property type="match status" value="1"/>
</dbReference>
<dbReference type="InterPro" id="IPR004638">
    <property type="entry name" value="EmrB-like"/>
</dbReference>
<feature type="transmembrane region" description="Helical" evidence="8">
    <location>
        <begin position="205"/>
        <end position="224"/>
    </location>
</feature>
<dbReference type="Pfam" id="PF07690">
    <property type="entry name" value="MFS_1"/>
    <property type="match status" value="1"/>
</dbReference>
<evidence type="ECO:0000256" key="7">
    <source>
        <dbReference type="ARBA" id="ARBA00023136"/>
    </source>
</evidence>
<dbReference type="PATRIC" id="fig|1391654.3.peg.4296"/>
<accession>A0A0K1PW05</accession>
<evidence type="ECO:0000256" key="2">
    <source>
        <dbReference type="ARBA" id="ARBA00008537"/>
    </source>
</evidence>
<keyword evidence="4" id="KW-1003">Cell membrane</keyword>
<feature type="transmembrane region" description="Helical" evidence="8">
    <location>
        <begin position="371"/>
        <end position="390"/>
    </location>
</feature>
<keyword evidence="11" id="KW-1185">Reference proteome</keyword>
<evidence type="ECO:0000256" key="4">
    <source>
        <dbReference type="ARBA" id="ARBA00022475"/>
    </source>
</evidence>
<keyword evidence="5 8" id="KW-0812">Transmembrane</keyword>
<dbReference type="Gene3D" id="1.20.1720.10">
    <property type="entry name" value="Multidrug resistance protein D"/>
    <property type="match status" value="1"/>
</dbReference>
<dbReference type="InterPro" id="IPR011701">
    <property type="entry name" value="MFS"/>
</dbReference>
<dbReference type="PANTHER" id="PTHR42718:SF9">
    <property type="entry name" value="MAJOR FACILITATOR SUPERFAMILY MULTIDRUG TRANSPORTER MFSC"/>
    <property type="match status" value="1"/>
</dbReference>
<feature type="transmembrane region" description="Helical" evidence="8">
    <location>
        <begin position="21"/>
        <end position="42"/>
    </location>
</feature>
<organism evidence="10 11">
    <name type="scientific">Labilithrix luteola</name>
    <dbReference type="NCBI Taxonomy" id="1391654"/>
    <lineage>
        <taxon>Bacteria</taxon>
        <taxon>Pseudomonadati</taxon>
        <taxon>Myxococcota</taxon>
        <taxon>Polyangia</taxon>
        <taxon>Polyangiales</taxon>
        <taxon>Labilitrichaceae</taxon>
        <taxon>Labilithrix</taxon>
    </lineage>
</organism>
<feature type="transmembrane region" description="Helical" evidence="8">
    <location>
        <begin position="236"/>
        <end position="254"/>
    </location>
</feature>
<dbReference type="STRING" id="1391654.AKJ09_04240"/>
<dbReference type="PANTHER" id="PTHR42718">
    <property type="entry name" value="MAJOR FACILITATOR SUPERFAMILY MULTIDRUG TRANSPORTER MFSC"/>
    <property type="match status" value="1"/>
</dbReference>
<evidence type="ECO:0000259" key="9">
    <source>
        <dbReference type="PROSITE" id="PS50850"/>
    </source>
</evidence>
<feature type="transmembrane region" description="Helical" evidence="8">
    <location>
        <begin position="170"/>
        <end position="193"/>
    </location>
</feature>
<feature type="transmembrane region" description="Helical" evidence="8">
    <location>
        <begin position="54"/>
        <end position="73"/>
    </location>
</feature>
<dbReference type="KEGG" id="llu:AKJ09_04240"/>
<evidence type="ECO:0000256" key="5">
    <source>
        <dbReference type="ARBA" id="ARBA00022692"/>
    </source>
</evidence>
<dbReference type="EMBL" id="CP012333">
    <property type="protein sequence ID" value="AKU97576.1"/>
    <property type="molecule type" value="Genomic_DNA"/>
</dbReference>
<protein>
    <submittedName>
        <fullName evidence="10">Drug resistance transporter EmrB/QacA subfamily</fullName>
    </submittedName>
</protein>
<feature type="transmembrane region" description="Helical" evidence="8">
    <location>
        <begin position="85"/>
        <end position="104"/>
    </location>
</feature>
<dbReference type="SUPFAM" id="SSF103473">
    <property type="entry name" value="MFS general substrate transporter"/>
    <property type="match status" value="1"/>
</dbReference>
<feature type="transmembrane region" description="Helical" evidence="8">
    <location>
        <begin position="145"/>
        <end position="164"/>
    </location>
</feature>